<dbReference type="STRING" id="644358.A0A0C4DMX3"/>
<dbReference type="Proteomes" id="UP000011715">
    <property type="component" value="Unassembled WGS sequence"/>
</dbReference>
<reference evidence="2" key="3">
    <citation type="submission" date="2011-03" db="EMBL/GenBank/DDBJ databases">
        <title>Annotation of Magnaporthe poae ATCC 64411.</title>
        <authorList>
            <person name="Ma L.-J."/>
            <person name="Dead R."/>
            <person name="Young S.K."/>
            <person name="Zeng Q."/>
            <person name="Gargeya S."/>
            <person name="Fitzgerald M."/>
            <person name="Haas B."/>
            <person name="Abouelleil A."/>
            <person name="Alvarado L."/>
            <person name="Arachchi H.M."/>
            <person name="Berlin A."/>
            <person name="Brown A."/>
            <person name="Chapman S.B."/>
            <person name="Chen Z."/>
            <person name="Dunbar C."/>
            <person name="Freedman E."/>
            <person name="Gearin G."/>
            <person name="Gellesch M."/>
            <person name="Goldberg J."/>
            <person name="Griggs A."/>
            <person name="Gujja S."/>
            <person name="Heiman D."/>
            <person name="Howarth C."/>
            <person name="Larson L."/>
            <person name="Lui A."/>
            <person name="MacDonald P.J.P."/>
            <person name="Mehta T."/>
            <person name="Montmayeur A."/>
            <person name="Murphy C."/>
            <person name="Neiman D."/>
            <person name="Pearson M."/>
            <person name="Priest M."/>
            <person name="Roberts A."/>
            <person name="Saif S."/>
            <person name="Shea T."/>
            <person name="Shenoy N."/>
            <person name="Sisk P."/>
            <person name="Stolte C."/>
            <person name="Sykes S."/>
            <person name="Yandava C."/>
            <person name="Wortman J."/>
            <person name="Nusbaum C."/>
            <person name="Birren B."/>
        </authorList>
    </citation>
    <scope>NUCLEOTIDE SEQUENCE</scope>
    <source>
        <strain evidence="2">ATCC 64411</strain>
    </source>
</reference>
<dbReference type="EMBL" id="ADBL01000268">
    <property type="status" value="NOT_ANNOTATED_CDS"/>
    <property type="molecule type" value="Genomic_DNA"/>
</dbReference>
<evidence type="ECO:0000256" key="1">
    <source>
        <dbReference type="SAM" id="MobiDB-lite"/>
    </source>
</evidence>
<dbReference type="VEuPathDB" id="FungiDB:MAPG_01140"/>
<evidence type="ECO:0000313" key="3">
    <source>
        <dbReference type="EnsemblFungi" id="MAPG_01140T0"/>
    </source>
</evidence>
<keyword evidence="4" id="KW-1185">Reference proteome</keyword>
<feature type="compositionally biased region" description="Basic residues" evidence="1">
    <location>
        <begin position="18"/>
        <end position="29"/>
    </location>
</feature>
<dbReference type="OrthoDB" id="6359816at2759"/>
<evidence type="ECO:0000313" key="2">
    <source>
        <dbReference type="EMBL" id="KLU82061.1"/>
    </source>
</evidence>
<dbReference type="PANTHER" id="PTHR47843">
    <property type="entry name" value="BTB DOMAIN-CONTAINING PROTEIN-RELATED"/>
    <property type="match status" value="1"/>
</dbReference>
<reference evidence="4" key="2">
    <citation type="submission" date="2010-05" db="EMBL/GenBank/DDBJ databases">
        <title>The genome sequence of Magnaporthe poae strain ATCC 64411.</title>
        <authorList>
            <person name="Ma L.-J."/>
            <person name="Dead R."/>
            <person name="Young S."/>
            <person name="Zeng Q."/>
            <person name="Koehrsen M."/>
            <person name="Alvarado L."/>
            <person name="Berlin A."/>
            <person name="Chapman S.B."/>
            <person name="Chen Z."/>
            <person name="Freedman E."/>
            <person name="Gellesch M."/>
            <person name="Goldberg J."/>
            <person name="Griggs A."/>
            <person name="Gujja S."/>
            <person name="Heilman E.R."/>
            <person name="Heiman D."/>
            <person name="Hepburn T."/>
            <person name="Howarth C."/>
            <person name="Jen D."/>
            <person name="Larson L."/>
            <person name="Mehta T."/>
            <person name="Neiman D."/>
            <person name="Pearson M."/>
            <person name="Roberts A."/>
            <person name="Saif S."/>
            <person name="Shea T."/>
            <person name="Shenoy N."/>
            <person name="Sisk P."/>
            <person name="Stolte C."/>
            <person name="Sykes S."/>
            <person name="Walk T."/>
            <person name="White J."/>
            <person name="Yandava C."/>
            <person name="Haas B."/>
            <person name="Nusbaum C."/>
            <person name="Birren B."/>
        </authorList>
    </citation>
    <scope>NUCLEOTIDE SEQUENCE [LARGE SCALE GENOMIC DNA]</scope>
    <source>
        <strain evidence="4">ATCC 64411 / 73-15</strain>
    </source>
</reference>
<accession>A0A0C4DMX3</accession>
<reference evidence="2" key="1">
    <citation type="submission" date="2010-05" db="EMBL/GenBank/DDBJ databases">
        <title>The Genome Sequence of Magnaporthe poae strain ATCC 64411.</title>
        <authorList>
            <consortium name="The Broad Institute Genome Sequencing Platform"/>
            <consortium name="Broad Institute Genome Sequencing Center for Infectious Disease"/>
            <person name="Ma L.-J."/>
            <person name="Dead R."/>
            <person name="Young S."/>
            <person name="Zeng Q."/>
            <person name="Koehrsen M."/>
            <person name="Alvarado L."/>
            <person name="Berlin A."/>
            <person name="Chapman S.B."/>
            <person name="Chen Z."/>
            <person name="Freedman E."/>
            <person name="Gellesch M."/>
            <person name="Goldberg J."/>
            <person name="Griggs A."/>
            <person name="Gujja S."/>
            <person name="Heilman E.R."/>
            <person name="Heiman D."/>
            <person name="Hepburn T."/>
            <person name="Howarth C."/>
            <person name="Jen D."/>
            <person name="Larson L."/>
            <person name="Mehta T."/>
            <person name="Neiman D."/>
            <person name="Pearson M."/>
            <person name="Roberts A."/>
            <person name="Saif S."/>
            <person name="Shea T."/>
            <person name="Shenoy N."/>
            <person name="Sisk P."/>
            <person name="Stolte C."/>
            <person name="Sykes S."/>
            <person name="Walk T."/>
            <person name="White J."/>
            <person name="Yandava C."/>
            <person name="Haas B."/>
            <person name="Nusbaum C."/>
            <person name="Birren B."/>
        </authorList>
    </citation>
    <scope>NUCLEOTIDE SEQUENCE</scope>
    <source>
        <strain evidence="2">ATCC 64411</strain>
    </source>
</reference>
<name>A0A0C4DMX3_MAGP6</name>
<dbReference type="eggNOG" id="ENOG502SP89">
    <property type="taxonomic scope" value="Eukaryota"/>
</dbReference>
<dbReference type="AlphaFoldDB" id="A0A0C4DMX3"/>
<sequence>MDTDSDSAESILSNSTARSRRRRERRRRRDDRTFESLRQKHPGLHRPGCGCPQCLNAGGSPCWNCNAPRQPPLPGPPAHVLRAERERDRQQRIRRYRRHGDIIHVAPNGPQNPIGAPRPASPPMIPGGPSALGAMPDPSDGRIKGEDMRTWLLTYELNIDVYICANKYLMDDLKRAVARASIDMLETAGSDAAHPRVLQLCRTLYDGLGTDTDPLLRMVFARVGFLQPVFNARSATVDETTCFLLANPDIVAIILRETTSRREEDLGCRGLPSMERQIYFGGGPGALTPGDPYGHGGPFYHGRAYHNHHFHMPPRPPRY</sequence>
<feature type="compositionally biased region" description="Polar residues" evidence="1">
    <location>
        <begin position="8"/>
        <end position="17"/>
    </location>
</feature>
<dbReference type="EMBL" id="GL876966">
    <property type="protein sequence ID" value="KLU82061.1"/>
    <property type="molecule type" value="Genomic_DNA"/>
</dbReference>
<protein>
    <submittedName>
        <fullName evidence="2 3">Uncharacterized protein</fullName>
    </submittedName>
</protein>
<dbReference type="PANTHER" id="PTHR47843:SF6">
    <property type="entry name" value="BTB DOMAIN-CONTAINING PROTEIN"/>
    <property type="match status" value="1"/>
</dbReference>
<reference evidence="3" key="4">
    <citation type="journal article" date="2015" name="G3 (Bethesda)">
        <title>Genome sequences of three phytopathogenic species of the Magnaporthaceae family of fungi.</title>
        <authorList>
            <person name="Okagaki L.H."/>
            <person name="Nunes C.C."/>
            <person name="Sailsbery J."/>
            <person name="Clay B."/>
            <person name="Brown D."/>
            <person name="John T."/>
            <person name="Oh Y."/>
            <person name="Young N."/>
            <person name="Fitzgerald M."/>
            <person name="Haas B.J."/>
            <person name="Zeng Q."/>
            <person name="Young S."/>
            <person name="Adiconis X."/>
            <person name="Fan L."/>
            <person name="Levin J.Z."/>
            <person name="Mitchell T.K."/>
            <person name="Okubara P.A."/>
            <person name="Farman M.L."/>
            <person name="Kohn L.M."/>
            <person name="Birren B."/>
            <person name="Ma L.-J."/>
            <person name="Dean R.A."/>
        </authorList>
    </citation>
    <scope>NUCLEOTIDE SEQUENCE</scope>
    <source>
        <strain evidence="3">ATCC 64411 / 73-15</strain>
    </source>
</reference>
<organism evidence="3 4">
    <name type="scientific">Magnaporthiopsis poae (strain ATCC 64411 / 73-15)</name>
    <name type="common">Kentucky bluegrass fungus</name>
    <name type="synonym">Magnaporthe poae</name>
    <dbReference type="NCBI Taxonomy" id="644358"/>
    <lineage>
        <taxon>Eukaryota</taxon>
        <taxon>Fungi</taxon>
        <taxon>Dikarya</taxon>
        <taxon>Ascomycota</taxon>
        <taxon>Pezizomycotina</taxon>
        <taxon>Sordariomycetes</taxon>
        <taxon>Sordariomycetidae</taxon>
        <taxon>Magnaporthales</taxon>
        <taxon>Magnaporthaceae</taxon>
        <taxon>Magnaporthiopsis</taxon>
    </lineage>
</organism>
<proteinExistence type="predicted"/>
<evidence type="ECO:0000313" key="4">
    <source>
        <dbReference type="Proteomes" id="UP000011715"/>
    </source>
</evidence>
<gene>
    <name evidence="2" type="ORF">MAPG_01140</name>
</gene>
<reference evidence="3" key="5">
    <citation type="submission" date="2015-06" db="UniProtKB">
        <authorList>
            <consortium name="EnsemblFungi"/>
        </authorList>
    </citation>
    <scope>IDENTIFICATION</scope>
    <source>
        <strain evidence="3">ATCC 64411</strain>
    </source>
</reference>
<feature type="region of interest" description="Disordered" evidence="1">
    <location>
        <begin position="1"/>
        <end position="40"/>
    </location>
</feature>
<dbReference type="EnsemblFungi" id="MAPG_01140T0">
    <property type="protein sequence ID" value="MAPG_01140T0"/>
    <property type="gene ID" value="MAPG_01140"/>
</dbReference>